<organism evidence="4 5">
    <name type="scientific">Vitrella brassicaformis (strain CCMP3155)</name>
    <dbReference type="NCBI Taxonomy" id="1169540"/>
    <lineage>
        <taxon>Eukaryota</taxon>
        <taxon>Sar</taxon>
        <taxon>Alveolata</taxon>
        <taxon>Colpodellida</taxon>
        <taxon>Vitrellaceae</taxon>
        <taxon>Vitrella</taxon>
    </lineage>
</organism>
<evidence type="ECO:0000313" key="5">
    <source>
        <dbReference type="Proteomes" id="UP000041254"/>
    </source>
</evidence>
<dbReference type="OrthoDB" id="10250282at2759"/>
<feature type="compositionally biased region" description="Acidic residues" evidence="1">
    <location>
        <begin position="468"/>
        <end position="477"/>
    </location>
</feature>
<feature type="region of interest" description="Disordered" evidence="1">
    <location>
        <begin position="467"/>
        <end position="533"/>
    </location>
</feature>
<dbReference type="Pfam" id="PF00144">
    <property type="entry name" value="Beta-lactamase"/>
    <property type="match status" value="1"/>
</dbReference>
<dbReference type="PhylomeDB" id="A0A0G4EGF6"/>
<feature type="signal peptide" evidence="2">
    <location>
        <begin position="1"/>
        <end position="28"/>
    </location>
</feature>
<dbReference type="Proteomes" id="UP000041254">
    <property type="component" value="Unassembled WGS sequence"/>
</dbReference>
<feature type="chain" id="PRO_5005187299" description="Beta-lactamase-related domain-containing protein" evidence="2">
    <location>
        <begin position="29"/>
        <end position="533"/>
    </location>
</feature>
<evidence type="ECO:0000256" key="2">
    <source>
        <dbReference type="SAM" id="SignalP"/>
    </source>
</evidence>
<keyword evidence="2" id="KW-0732">Signal</keyword>
<evidence type="ECO:0000313" key="4">
    <source>
        <dbReference type="EMBL" id="CEL94558.1"/>
    </source>
</evidence>
<evidence type="ECO:0000256" key="1">
    <source>
        <dbReference type="SAM" id="MobiDB-lite"/>
    </source>
</evidence>
<feature type="compositionally biased region" description="Basic and acidic residues" evidence="1">
    <location>
        <begin position="519"/>
        <end position="533"/>
    </location>
</feature>
<dbReference type="InterPro" id="IPR012338">
    <property type="entry name" value="Beta-lactam/transpept-like"/>
</dbReference>
<dbReference type="AlphaFoldDB" id="A0A0G4EGF6"/>
<evidence type="ECO:0000259" key="3">
    <source>
        <dbReference type="Pfam" id="PF00144"/>
    </source>
</evidence>
<dbReference type="VEuPathDB" id="CryptoDB:Vbra_7284"/>
<dbReference type="SUPFAM" id="SSF56601">
    <property type="entry name" value="beta-lactamase/transpeptidase-like"/>
    <property type="match status" value="1"/>
</dbReference>
<dbReference type="PANTHER" id="PTHR43283">
    <property type="entry name" value="BETA-LACTAMASE-RELATED"/>
    <property type="match status" value="1"/>
</dbReference>
<dbReference type="InterPro" id="IPR050789">
    <property type="entry name" value="Diverse_Enzym_Activities"/>
</dbReference>
<gene>
    <name evidence="4" type="ORF">Vbra_7284</name>
</gene>
<dbReference type="InParanoid" id="A0A0G4EGF6"/>
<feature type="compositionally biased region" description="Polar residues" evidence="1">
    <location>
        <begin position="485"/>
        <end position="500"/>
    </location>
</feature>
<sequence>MFGSASLARLLICSVAVLQPLVLQLVSAHREEYSPRDRNHVAARRWRRLQEADAGAPPNLTAESTRVDIWPQIEERVTQQGGFTEVADALQAALDIAVEYNGAYGSGILRIESSDRDVGLLFAGASGNVKNNSDPSDEATTYAMPFEIASIGKMFTAAVILQLRDEGLLDLDDTIAQYLSFSNQFVRPSELSVTSEGGGFVIPASLHHYDGDIYTANLTIRELLSHTSGVVDYWELEEFWDDYEADADRYWFGVDTLIYPAEEEARFVPSDGSNFHYTDTAYVVLGLVIERIEEKKLSQVYRERIFDPLRLNSTYSQYRETRPSVKREVSRYAIEGGLGMVDMTNTLRNTAEWAGGCMASDAGDLALFLFRLLNGSLVSLESRQEMQRFDIGSPSYGLGLSKQTIETDEETVTLLGHSGYGQAFAYFSPELRVAITGSLNNNLNSANQLLEALVKALAYYNPKPINDDVIDDDPIDDDIIRLPPGNTTQAQGSNNSSNGTAAGEAGGPNKGSAKGKGARAKEGEKDTRLRNRQ</sequence>
<keyword evidence="5" id="KW-1185">Reference proteome</keyword>
<protein>
    <recommendedName>
        <fullName evidence="3">Beta-lactamase-related domain-containing protein</fullName>
    </recommendedName>
</protein>
<dbReference type="EMBL" id="CDMY01000221">
    <property type="protein sequence ID" value="CEL94558.1"/>
    <property type="molecule type" value="Genomic_DNA"/>
</dbReference>
<name>A0A0G4EGF6_VITBC</name>
<dbReference type="InterPro" id="IPR001466">
    <property type="entry name" value="Beta-lactam-related"/>
</dbReference>
<dbReference type="Gene3D" id="3.40.710.10">
    <property type="entry name" value="DD-peptidase/beta-lactamase superfamily"/>
    <property type="match status" value="1"/>
</dbReference>
<proteinExistence type="predicted"/>
<reference evidence="4 5" key="1">
    <citation type="submission" date="2014-11" db="EMBL/GenBank/DDBJ databases">
        <authorList>
            <person name="Zhu J."/>
            <person name="Qi W."/>
            <person name="Song R."/>
        </authorList>
    </citation>
    <scope>NUCLEOTIDE SEQUENCE [LARGE SCALE GENOMIC DNA]</scope>
</reference>
<feature type="domain" description="Beta-lactamase-related" evidence="3">
    <location>
        <begin position="145"/>
        <end position="444"/>
    </location>
</feature>
<accession>A0A0G4EGF6</accession>